<evidence type="ECO:0000256" key="6">
    <source>
        <dbReference type="PIRSR" id="PIRSR001227-2"/>
    </source>
</evidence>
<dbReference type="GO" id="GO:0046872">
    <property type="term" value="F:metal ion binding"/>
    <property type="evidence" value="ECO:0007669"/>
    <property type="project" value="UniProtKB-KW"/>
</dbReference>
<dbReference type="InterPro" id="IPR002692">
    <property type="entry name" value="S45"/>
</dbReference>
<feature type="binding site" evidence="6">
    <location>
        <position position="287"/>
    </location>
    <ligand>
        <name>Ca(2+)</name>
        <dbReference type="ChEBI" id="CHEBI:29108"/>
    </ligand>
</feature>
<dbReference type="PIRSF" id="PIRSF001227">
    <property type="entry name" value="Pen_acylase"/>
    <property type="match status" value="1"/>
</dbReference>
<evidence type="ECO:0000256" key="1">
    <source>
        <dbReference type="ARBA" id="ARBA00006586"/>
    </source>
</evidence>
<keyword evidence="6" id="KW-0479">Metal-binding</keyword>
<dbReference type="InterPro" id="IPR029055">
    <property type="entry name" value="Ntn_hydrolases_N"/>
</dbReference>
<evidence type="ECO:0000313" key="7">
    <source>
        <dbReference type="EMBL" id="GEQ98793.1"/>
    </source>
</evidence>
<feature type="binding site" evidence="6">
    <location>
        <position position="286"/>
    </location>
    <ligand>
        <name>Ca(2+)</name>
        <dbReference type="ChEBI" id="CHEBI:29108"/>
    </ligand>
</feature>
<sequence length="716" mass="79079">MIKRIAIGSGMAVVLASCLVAVIAWSPLPDFNADAAIKAAQSYNAEVIRDEYGVPHIFGARDQDVAFGLGYAHMEDDWQTIETVVLMARGALARRDGADAAPTDYLVRMFGVQKAVAARYETDLGPKMRAVLEGYAAGINLYAADHPDRVNPLALPVSAQDVVAGFVFRAPFFYGLERVLKDLSQDDPEQTAFNDAIRTALHLKAGAHLGSNAMAVAPGRSEDGHTRLMVNSHQPYTGPVAWYEAHLQSDEGWAANGALFPGSPVMLVGHNRDLGWAHTVNEPDLVDVYRLEVDDVDDPVRYRFDGEWRALERETAHLQVRLWGPFSWTFKKPLYRSVHGPVLKTPKGVFAIAFAGEGDVRAVEQWYRMNKAESLTGWMDAMAMMAVPSLNTVYADKAGNIAFVYNARIPDRAPGADYEGILPGNDPHLVWRDVRPFSEVPKIVNPQSGYLVSANSTPLRASDVADDLKESDFPPDLGIERHLTNRALRALALFGKDTSISAEEFLRYKFDKTYAPGSNMSRFVRYISGRDFRDQPKLLEAQQLLLDWDGTAELESEGAALAILGSLKAVHSFEFKGWDMDPVEAFEETVDALHKHYGTVHVPWSKINKVYRGDQETSLGGGPDTLRAVYGGNSLAEDGTLHGMAGDSYIQLVDWDENGQVKAWAVHQFGSATLDERSPHYGDQLSLFAAERLRPVDQNMPSLASKASSRYRLPRR</sequence>
<reference evidence="7 8" key="1">
    <citation type="submission" date="2019-09" db="EMBL/GenBank/DDBJ databases">
        <title>NBRP : Genome information of microbial organism related human and environment.</title>
        <authorList>
            <person name="Hattori M."/>
            <person name="Oshima K."/>
            <person name="Inaba H."/>
            <person name="Suda W."/>
            <person name="Sakamoto M."/>
            <person name="Iino T."/>
            <person name="Kitahara M."/>
            <person name="Oshida Y."/>
            <person name="Iida T."/>
            <person name="Kudo T."/>
            <person name="Itoh T."/>
            <person name="Ohkuma M."/>
        </authorList>
    </citation>
    <scope>NUCLEOTIDE SEQUENCE [LARGE SCALE GENOMIC DNA]</scope>
    <source>
        <strain evidence="7 8">Hi-2</strain>
    </source>
</reference>
<dbReference type="CDD" id="cd01936">
    <property type="entry name" value="Ntn_CA"/>
    <property type="match status" value="1"/>
</dbReference>
<protein>
    <submittedName>
        <fullName evidence="7">Penicillin amidase</fullName>
    </submittedName>
</protein>
<dbReference type="GO" id="GO:0017000">
    <property type="term" value="P:antibiotic biosynthetic process"/>
    <property type="evidence" value="ECO:0007669"/>
    <property type="project" value="InterPro"/>
</dbReference>
<feature type="active site" description="Nucleophile" evidence="5">
    <location>
        <position position="211"/>
    </location>
</feature>
<evidence type="ECO:0000313" key="8">
    <source>
        <dbReference type="Proteomes" id="UP000322084"/>
    </source>
</evidence>
<dbReference type="SUPFAM" id="SSF56235">
    <property type="entry name" value="N-terminal nucleophile aminohydrolases (Ntn hydrolases)"/>
    <property type="match status" value="1"/>
</dbReference>
<feature type="binding site" evidence="6">
    <location>
        <position position="467"/>
    </location>
    <ligand>
        <name>Ca(2+)</name>
        <dbReference type="ChEBI" id="CHEBI:29108"/>
    </ligand>
</feature>
<keyword evidence="3" id="KW-0378">Hydrolase</keyword>
<dbReference type="InterPro" id="IPR043147">
    <property type="entry name" value="Penicillin_amidase_A-knob"/>
</dbReference>
<comment type="similarity">
    <text evidence="1">Belongs to the peptidase S45 family.</text>
</comment>
<dbReference type="Gene3D" id="1.10.1400.10">
    <property type="match status" value="1"/>
</dbReference>
<dbReference type="Gene3D" id="1.10.439.10">
    <property type="entry name" value="Penicillin Amidohydrolase, domain 1"/>
    <property type="match status" value="1"/>
</dbReference>
<accession>A0A5A7MU10</accession>
<dbReference type="Proteomes" id="UP000322084">
    <property type="component" value="Unassembled WGS sequence"/>
</dbReference>
<evidence type="ECO:0000256" key="5">
    <source>
        <dbReference type="PIRSR" id="PIRSR001227-1"/>
    </source>
</evidence>
<evidence type="ECO:0000256" key="4">
    <source>
        <dbReference type="ARBA" id="ARBA00023145"/>
    </source>
</evidence>
<keyword evidence="6" id="KW-0106">Calcium</keyword>
<proteinExistence type="inferred from homology"/>
<comment type="caution">
    <text evidence="7">The sequence shown here is derived from an EMBL/GenBank/DDBJ whole genome shotgun (WGS) entry which is preliminary data.</text>
</comment>
<dbReference type="InterPro" id="IPR043146">
    <property type="entry name" value="Penicillin_amidase_N_B-knob"/>
</dbReference>
<evidence type="ECO:0000256" key="3">
    <source>
        <dbReference type="ARBA" id="ARBA00022801"/>
    </source>
</evidence>
<keyword evidence="4" id="KW-0865">Zymogen</keyword>
<dbReference type="InterPro" id="IPR014395">
    <property type="entry name" value="Pen/GL7ACA/AHL_acylase"/>
</dbReference>
<gene>
    <name evidence="7" type="ORF">JCM17844_24300</name>
</gene>
<dbReference type="EMBL" id="BKCL01000009">
    <property type="protein sequence ID" value="GEQ98793.1"/>
    <property type="molecule type" value="Genomic_DNA"/>
</dbReference>
<dbReference type="Gene3D" id="3.60.20.10">
    <property type="entry name" value="Glutamine Phosphoribosylpyrophosphate, subunit 1, domain 1"/>
    <property type="match status" value="1"/>
</dbReference>
<name>A0A5A7MU10_9PROT</name>
<comment type="cofactor">
    <cofactor evidence="6">
        <name>Ca(2+)</name>
        <dbReference type="ChEBI" id="CHEBI:29108"/>
    </cofactor>
    <text evidence="6">Binds 1 Ca(2+) ion per dimer.</text>
</comment>
<dbReference type="RefSeq" id="WP_150001023.1">
    <property type="nucleotide sequence ID" value="NZ_BKCL01000009.1"/>
</dbReference>
<evidence type="ECO:0000256" key="2">
    <source>
        <dbReference type="ARBA" id="ARBA00022729"/>
    </source>
</evidence>
<feature type="binding site" evidence="6">
    <location>
        <position position="284"/>
    </location>
    <ligand>
        <name>Ca(2+)</name>
        <dbReference type="ChEBI" id="CHEBI:29108"/>
    </ligand>
</feature>
<organism evidence="7 8">
    <name type="scientific">Iodidimonas gelatinilytica</name>
    <dbReference type="NCBI Taxonomy" id="1236966"/>
    <lineage>
        <taxon>Bacteria</taxon>
        <taxon>Pseudomonadati</taxon>
        <taxon>Pseudomonadota</taxon>
        <taxon>Alphaproteobacteria</taxon>
        <taxon>Iodidimonadales</taxon>
        <taxon>Iodidimonadaceae</taxon>
        <taxon>Iodidimonas</taxon>
    </lineage>
</organism>
<dbReference type="GO" id="GO:0016811">
    <property type="term" value="F:hydrolase activity, acting on carbon-nitrogen (but not peptide) bonds, in linear amides"/>
    <property type="evidence" value="ECO:0007669"/>
    <property type="project" value="InterPro"/>
</dbReference>
<dbReference type="Pfam" id="PF01804">
    <property type="entry name" value="Penicil_amidase"/>
    <property type="match status" value="1"/>
</dbReference>
<dbReference type="PANTHER" id="PTHR34218">
    <property type="entry name" value="PEPTIDASE S45 PENICILLIN AMIDASE"/>
    <property type="match status" value="1"/>
</dbReference>
<dbReference type="Gene3D" id="2.30.120.10">
    <property type="match status" value="1"/>
</dbReference>
<dbReference type="AlphaFoldDB" id="A0A5A7MU10"/>
<keyword evidence="2" id="KW-0732">Signal</keyword>
<dbReference type="InterPro" id="IPR023343">
    <property type="entry name" value="Penicillin_amidase_dom1"/>
</dbReference>
<dbReference type="PANTHER" id="PTHR34218:SF3">
    <property type="entry name" value="ACYL-HOMOSERINE LACTONE ACYLASE PVDQ"/>
    <property type="match status" value="1"/>
</dbReference>
<dbReference type="PROSITE" id="PS51257">
    <property type="entry name" value="PROKAR_LIPOPROTEIN"/>
    <property type="match status" value="1"/>
</dbReference>